<evidence type="ECO:0000256" key="1">
    <source>
        <dbReference type="SAM" id="MobiDB-lite"/>
    </source>
</evidence>
<dbReference type="AlphaFoldDB" id="A0AAV5DX13"/>
<dbReference type="EMBL" id="BQKI01000071">
    <property type="protein sequence ID" value="GJN14945.1"/>
    <property type="molecule type" value="Genomic_DNA"/>
</dbReference>
<feature type="region of interest" description="Disordered" evidence="1">
    <location>
        <begin position="361"/>
        <end position="387"/>
    </location>
</feature>
<comment type="caution">
    <text evidence="2">The sequence shown here is derived from an EMBL/GenBank/DDBJ whole genome shotgun (WGS) entry which is preliminary data.</text>
</comment>
<gene>
    <name evidence="2" type="primary">gb01824</name>
    <name evidence="2" type="ORF">PR202_gb01824</name>
</gene>
<reference evidence="2" key="2">
    <citation type="submission" date="2021-12" db="EMBL/GenBank/DDBJ databases">
        <title>Resequencing data analysis of finger millet.</title>
        <authorList>
            <person name="Hatakeyama M."/>
            <person name="Aluri S."/>
            <person name="Balachadran M.T."/>
            <person name="Sivarajan S.R."/>
            <person name="Poveda L."/>
            <person name="Shimizu-Inatsugi R."/>
            <person name="Schlapbach R."/>
            <person name="Sreeman S.M."/>
            <person name="Shimizu K.K."/>
        </authorList>
    </citation>
    <scope>NUCLEOTIDE SEQUENCE</scope>
</reference>
<sequence>MRAEGGSSWPFGGEAGALPPMEARRFRWWADEAAAVEEEEREVERRMAAKRRKRSVAELFAAVPRVAGGKGKKRAVNGVQANKGKVALAAEVKASNGFKKKKVPNGIAVTKKPSSSCLDDRRRSTLPKRMVANRQLGKVHRKFVSSGKDLMNSISSSAGSKKSSDERAMDCVPACGNNYFSDDYVSLPLNSRGEFVNLHPVTELRSELDTNSFRTNGYNQQPELPAANNLYVQPATWCNKGELRQPIMPNQAQSSAEDMLLASMHRRNTQNVASVPCLNRRNSVRNFMEKIPAPYQPGYFTQKLSNMTQRNPTPSSLSGYAAVQNTPDSTTQTKFTSLPPLPPSLAPSRIRSLDYAQHRGTNTSTFNPSIPAVDQTSRSGAPGNAMSRDERLKWSVMGSNVEGSGHLNRNGKRPVERDDAFLTSPKKACATSGKDSNLLSRQFCRSRFAGARPVDMPVGLSPGPGLGSRDARSTWSYPVSTVGPVKLKPGVRHIVEPSASSMEQGIPWAVNSVTPIAVSTSKTETQKPANSKHVWQ</sequence>
<dbReference type="Proteomes" id="UP001054889">
    <property type="component" value="Unassembled WGS sequence"/>
</dbReference>
<dbReference type="PANTHER" id="PTHR36892:SF1">
    <property type="entry name" value="OS05G0518200 PROTEIN"/>
    <property type="match status" value="1"/>
</dbReference>
<evidence type="ECO:0000313" key="3">
    <source>
        <dbReference type="Proteomes" id="UP001054889"/>
    </source>
</evidence>
<evidence type="ECO:0000313" key="2">
    <source>
        <dbReference type="EMBL" id="GJN14945.1"/>
    </source>
</evidence>
<dbReference type="PANTHER" id="PTHR36892">
    <property type="entry name" value="OS01G0201800 PROTEIN"/>
    <property type="match status" value="1"/>
</dbReference>
<accession>A0AAV5DX13</accession>
<keyword evidence="3" id="KW-1185">Reference proteome</keyword>
<protein>
    <submittedName>
        <fullName evidence="2">Uncharacterized protein</fullName>
    </submittedName>
</protein>
<reference evidence="2" key="1">
    <citation type="journal article" date="2018" name="DNA Res.">
        <title>Multiple hybrid de novo genome assembly of finger millet, an orphan allotetraploid crop.</title>
        <authorList>
            <person name="Hatakeyama M."/>
            <person name="Aluri S."/>
            <person name="Balachadran M.T."/>
            <person name="Sivarajan S.R."/>
            <person name="Patrignani A."/>
            <person name="Gruter S."/>
            <person name="Poveda L."/>
            <person name="Shimizu-Inatsugi R."/>
            <person name="Baeten J."/>
            <person name="Francoijs K.J."/>
            <person name="Nataraja K.N."/>
            <person name="Reddy Y.A.N."/>
            <person name="Phadnis S."/>
            <person name="Ravikumar R.L."/>
            <person name="Schlapbach R."/>
            <person name="Sreeman S.M."/>
            <person name="Shimizu K.K."/>
        </authorList>
    </citation>
    <scope>NUCLEOTIDE SEQUENCE</scope>
</reference>
<organism evidence="2 3">
    <name type="scientific">Eleusine coracana subsp. coracana</name>
    <dbReference type="NCBI Taxonomy" id="191504"/>
    <lineage>
        <taxon>Eukaryota</taxon>
        <taxon>Viridiplantae</taxon>
        <taxon>Streptophyta</taxon>
        <taxon>Embryophyta</taxon>
        <taxon>Tracheophyta</taxon>
        <taxon>Spermatophyta</taxon>
        <taxon>Magnoliopsida</taxon>
        <taxon>Liliopsida</taxon>
        <taxon>Poales</taxon>
        <taxon>Poaceae</taxon>
        <taxon>PACMAD clade</taxon>
        <taxon>Chloridoideae</taxon>
        <taxon>Cynodonteae</taxon>
        <taxon>Eleusininae</taxon>
        <taxon>Eleusine</taxon>
    </lineage>
</organism>
<name>A0AAV5DX13_ELECO</name>
<feature type="compositionally biased region" description="Polar residues" evidence="1">
    <location>
        <begin position="361"/>
        <end position="379"/>
    </location>
</feature>
<proteinExistence type="predicted"/>